<dbReference type="InterPro" id="IPR000073">
    <property type="entry name" value="AB_hydrolase_1"/>
</dbReference>
<dbReference type="EMBL" id="LNZH02000216">
    <property type="protein sequence ID" value="OCB83999.1"/>
    <property type="molecule type" value="Genomic_DNA"/>
</dbReference>
<reference evidence="4" key="1">
    <citation type="submission" date="2016-06" db="EMBL/GenBank/DDBJ databases">
        <title>Draft Genome sequence of the fungus Inonotus baumii.</title>
        <authorList>
            <person name="Zhu H."/>
            <person name="Lin W."/>
        </authorList>
    </citation>
    <scope>NUCLEOTIDE SEQUENCE</scope>
    <source>
        <strain evidence="4">821</strain>
    </source>
</reference>
<name>A0A9Q5HQG3_SANBA</name>
<evidence type="ECO:0000256" key="1">
    <source>
        <dbReference type="ARBA" id="ARBA00022801"/>
    </source>
</evidence>
<protein>
    <submittedName>
        <fullName evidence="4">Alpha/beta-hydrolase</fullName>
    </submittedName>
</protein>
<sequence>MSRKTINLDLNLPPLPLPEGIESKYISVNDLIVHFLDAHPNRPPKDETKPPLIILVHGFPELAYSWRKIMRPLADLGFRVVATDQRGFGRTVPNPNAKEGSNASVAYPYKYQDPISPFSFANLVRDDVAFVYALGYDSVACVMGHDSGSITASSCALVRPDIYRGVVLMSAPFLGTPDTQFNSQTYSSLADAISAGGLPKSPHMGLTVDAMLASLDPPRMYYQHYYSLPQANIHMHKELSTKQLHNFVRAYFHIKSACWPDSSSSPEDVENFTYPRTLKSIEEIAYLPPYYMMPRGESMSAVVGARLPRGDGLERARAWLSDADVDVFTSEYGRTGFQGGLNRYRVATRLGRVSDTLNSISASEEDYISELTLFSRKKIEVPALFVAGDKDWGPYQYPGAFDKMRSLCPLMRPGNEGITFIKNAGHWVQQENPEDLLVVLKAFLQGLNLM</sequence>
<dbReference type="SUPFAM" id="SSF53474">
    <property type="entry name" value="alpha/beta-Hydrolases"/>
    <property type="match status" value="1"/>
</dbReference>
<evidence type="ECO:0000313" key="5">
    <source>
        <dbReference type="Proteomes" id="UP000757232"/>
    </source>
</evidence>
<accession>A0A9Q5HQG3</accession>
<dbReference type="OrthoDB" id="6431331at2759"/>
<dbReference type="Proteomes" id="UP000757232">
    <property type="component" value="Unassembled WGS sequence"/>
</dbReference>
<feature type="domain" description="AB hydrolase-1" evidence="3">
    <location>
        <begin position="51"/>
        <end position="197"/>
    </location>
</feature>
<organism evidence="4 5">
    <name type="scientific">Sanghuangporus baumii</name>
    <name type="common">Phellinus baumii</name>
    <dbReference type="NCBI Taxonomy" id="108892"/>
    <lineage>
        <taxon>Eukaryota</taxon>
        <taxon>Fungi</taxon>
        <taxon>Dikarya</taxon>
        <taxon>Basidiomycota</taxon>
        <taxon>Agaricomycotina</taxon>
        <taxon>Agaricomycetes</taxon>
        <taxon>Hymenochaetales</taxon>
        <taxon>Hymenochaetaceae</taxon>
        <taxon>Sanghuangporus</taxon>
    </lineage>
</organism>
<dbReference type="Gene3D" id="3.40.50.1820">
    <property type="entry name" value="alpha/beta hydrolase"/>
    <property type="match status" value="1"/>
</dbReference>
<dbReference type="Pfam" id="PF00561">
    <property type="entry name" value="Abhydrolase_1"/>
    <property type="match status" value="1"/>
</dbReference>
<proteinExistence type="inferred from homology"/>
<comment type="caution">
    <text evidence="4">The sequence shown here is derived from an EMBL/GenBank/DDBJ whole genome shotgun (WGS) entry which is preliminary data.</text>
</comment>
<keyword evidence="1" id="KW-0378">Hydrolase</keyword>
<dbReference type="AlphaFoldDB" id="A0A9Q5HQG3"/>
<dbReference type="InterPro" id="IPR029058">
    <property type="entry name" value="AB_hydrolase_fold"/>
</dbReference>
<evidence type="ECO:0000256" key="2">
    <source>
        <dbReference type="ARBA" id="ARBA00038334"/>
    </source>
</evidence>
<dbReference type="PRINTS" id="PR00412">
    <property type="entry name" value="EPOXHYDRLASE"/>
</dbReference>
<comment type="similarity">
    <text evidence="2">Belongs to the AB hydrolase superfamily. Epoxide hydrolase family.</text>
</comment>
<dbReference type="InterPro" id="IPR000639">
    <property type="entry name" value="Epox_hydrolase-like"/>
</dbReference>
<dbReference type="GO" id="GO:0016787">
    <property type="term" value="F:hydrolase activity"/>
    <property type="evidence" value="ECO:0007669"/>
    <property type="project" value="UniProtKB-KW"/>
</dbReference>
<evidence type="ECO:0000259" key="3">
    <source>
        <dbReference type="Pfam" id="PF00561"/>
    </source>
</evidence>
<dbReference type="PANTHER" id="PTHR43329">
    <property type="entry name" value="EPOXIDE HYDROLASE"/>
    <property type="match status" value="1"/>
</dbReference>
<keyword evidence="5" id="KW-1185">Reference proteome</keyword>
<gene>
    <name evidence="4" type="ORF">A7U60_g8670</name>
</gene>
<evidence type="ECO:0000313" key="4">
    <source>
        <dbReference type="EMBL" id="OCB83999.1"/>
    </source>
</evidence>